<protein>
    <submittedName>
        <fullName evidence="3">Glucuronosyltransferase</fullName>
    </submittedName>
</protein>
<accession>A0A0M3HRW5</accession>
<dbReference type="Proteomes" id="UP000036681">
    <property type="component" value="Unplaced"/>
</dbReference>
<evidence type="ECO:0000256" key="1">
    <source>
        <dbReference type="SAM" id="SignalP"/>
    </source>
</evidence>
<evidence type="ECO:0000313" key="3">
    <source>
        <dbReference type="WBParaSite" id="ALUE_0000512401-mRNA-1"/>
    </source>
</evidence>
<feature type="signal peptide" evidence="1">
    <location>
        <begin position="1"/>
        <end position="17"/>
    </location>
</feature>
<keyword evidence="1" id="KW-0732">Signal</keyword>
<name>A0A0M3HRW5_ASCLU</name>
<organism evidence="2 3">
    <name type="scientific">Ascaris lumbricoides</name>
    <name type="common">Giant roundworm</name>
    <dbReference type="NCBI Taxonomy" id="6252"/>
    <lineage>
        <taxon>Eukaryota</taxon>
        <taxon>Metazoa</taxon>
        <taxon>Ecdysozoa</taxon>
        <taxon>Nematoda</taxon>
        <taxon>Chromadorea</taxon>
        <taxon>Rhabditida</taxon>
        <taxon>Spirurina</taxon>
        <taxon>Ascaridomorpha</taxon>
        <taxon>Ascaridoidea</taxon>
        <taxon>Ascarididae</taxon>
        <taxon>Ascaris</taxon>
    </lineage>
</organism>
<evidence type="ECO:0000313" key="2">
    <source>
        <dbReference type="Proteomes" id="UP000036681"/>
    </source>
</evidence>
<dbReference type="WBParaSite" id="ALUE_0000512401-mRNA-1">
    <property type="protein sequence ID" value="ALUE_0000512401-mRNA-1"/>
    <property type="gene ID" value="ALUE_0000512401"/>
</dbReference>
<keyword evidence="2" id="KW-1185">Reference proteome</keyword>
<proteinExistence type="predicted"/>
<reference evidence="3" key="1">
    <citation type="submission" date="2017-02" db="UniProtKB">
        <authorList>
            <consortium name="WormBaseParasite"/>
        </authorList>
    </citation>
    <scope>IDENTIFICATION</scope>
</reference>
<sequence length="77" mass="8637">MRLFITILSLCCYPSYSYKILIYAPKLFHSHVNFLGNIADTLVAAGHDVVSFVFHFPINSLFTRNIAEGESTSSCSF</sequence>
<dbReference type="AlphaFoldDB" id="A0A0M3HRW5"/>
<dbReference type="SUPFAM" id="SSF53756">
    <property type="entry name" value="UDP-Glycosyltransferase/glycogen phosphorylase"/>
    <property type="match status" value="1"/>
</dbReference>
<feature type="chain" id="PRO_5005656312" evidence="1">
    <location>
        <begin position="18"/>
        <end position="77"/>
    </location>
</feature>